<sequence>MTFGQSDSEAVMQHVAPDAFKSDVDKAKEDVQQDVRHITGNTHGHSHDAFRQDSGGIANSLKPCGQQSFGDEVKQKTDQAQSQVQPNETKSISQHTRDYVTPGNDSAGAGGILRQIKDTITGHSSESTHAH</sequence>
<feature type="region of interest" description="Disordered" evidence="1">
    <location>
        <begin position="1"/>
        <end position="131"/>
    </location>
</feature>
<feature type="compositionally biased region" description="Polar residues" evidence="1">
    <location>
        <begin position="78"/>
        <end position="94"/>
    </location>
</feature>
<evidence type="ECO:0000313" key="2">
    <source>
        <dbReference type="EMBL" id="OXG10676.1"/>
    </source>
</evidence>
<name>A0A854Q4H7_CRYNE</name>
<accession>A0A854Q4H7</accession>
<comment type="caution">
    <text evidence="2">The sequence shown here is derived from an EMBL/GenBank/DDBJ whole genome shotgun (WGS) entry which is preliminary data.</text>
</comment>
<evidence type="ECO:0000313" key="3">
    <source>
        <dbReference type="Proteomes" id="UP000199727"/>
    </source>
</evidence>
<proteinExistence type="predicted"/>
<dbReference type="AlphaFoldDB" id="A0A854Q4H7"/>
<evidence type="ECO:0000256" key="1">
    <source>
        <dbReference type="SAM" id="MobiDB-lite"/>
    </source>
</evidence>
<organism evidence="2 3">
    <name type="scientific">Cryptococcus neoformans Tu259-1</name>
    <dbReference type="NCBI Taxonomy" id="1230072"/>
    <lineage>
        <taxon>Eukaryota</taxon>
        <taxon>Fungi</taxon>
        <taxon>Dikarya</taxon>
        <taxon>Basidiomycota</taxon>
        <taxon>Agaricomycotina</taxon>
        <taxon>Tremellomycetes</taxon>
        <taxon>Tremellales</taxon>
        <taxon>Cryptococcaceae</taxon>
        <taxon>Cryptococcus</taxon>
        <taxon>Cryptococcus neoformans species complex</taxon>
    </lineage>
</organism>
<dbReference type="OrthoDB" id="2348401at2759"/>
<dbReference type="EMBL" id="AMKT01000101">
    <property type="protein sequence ID" value="OXG10676.1"/>
    <property type="molecule type" value="Genomic_DNA"/>
</dbReference>
<dbReference type="Proteomes" id="UP000199727">
    <property type="component" value="Unassembled WGS sequence"/>
</dbReference>
<gene>
    <name evidence="2" type="ORF">C361_06709</name>
</gene>
<feature type="compositionally biased region" description="Basic and acidic residues" evidence="1">
    <location>
        <begin position="20"/>
        <end position="37"/>
    </location>
</feature>
<reference evidence="2 3" key="1">
    <citation type="submission" date="2017-06" db="EMBL/GenBank/DDBJ databases">
        <title>Global population genomics of the pathogenic fungus Cryptococcus neoformans var. grubii.</title>
        <authorList>
            <person name="Cuomo C."/>
            <person name="Litvintseva A."/>
            <person name="Chen Y."/>
            <person name="Young S."/>
            <person name="Zeng Q."/>
            <person name="Chapman S."/>
            <person name="Gujja S."/>
            <person name="Saif S."/>
            <person name="Birren B."/>
        </authorList>
    </citation>
    <scope>NUCLEOTIDE SEQUENCE [LARGE SCALE GENOMIC DNA]</scope>
    <source>
        <strain evidence="2 3">Tu259-1</strain>
    </source>
</reference>
<protein>
    <submittedName>
        <fullName evidence="2">Uncharacterized protein</fullName>
    </submittedName>
</protein>
<dbReference type="Gene3D" id="6.10.250.2440">
    <property type="match status" value="1"/>
</dbReference>